<accession>A0A239T0R5</accession>
<keyword evidence="7" id="KW-1185">Reference proteome</keyword>
<dbReference type="PRINTS" id="PR00395">
    <property type="entry name" value="RIBOSOMALS2"/>
</dbReference>
<evidence type="ECO:0000256" key="1">
    <source>
        <dbReference type="ARBA" id="ARBA00006242"/>
    </source>
</evidence>
<dbReference type="GO" id="GO:0003735">
    <property type="term" value="F:structural constituent of ribosome"/>
    <property type="evidence" value="ECO:0007669"/>
    <property type="project" value="InterPro"/>
</dbReference>
<dbReference type="Gene3D" id="3.40.50.10490">
    <property type="entry name" value="Glucose-6-phosphate isomerase like protein, domain 1"/>
    <property type="match status" value="1"/>
</dbReference>
<dbReference type="PANTHER" id="PTHR12534:SF0">
    <property type="entry name" value="SMALL RIBOSOMAL SUBUNIT PROTEIN US2M"/>
    <property type="match status" value="1"/>
</dbReference>
<evidence type="ECO:0000256" key="2">
    <source>
        <dbReference type="ARBA" id="ARBA00022980"/>
    </source>
</evidence>
<evidence type="ECO:0000256" key="3">
    <source>
        <dbReference type="ARBA" id="ARBA00023274"/>
    </source>
</evidence>
<keyword evidence="2 5" id="KW-0689">Ribosomal protein</keyword>
<dbReference type="STRING" id="1123308.GCA_000380085_01640"/>
<dbReference type="KEGG" id="smen:SAMEA4412692_2196"/>
<evidence type="ECO:0000313" key="7">
    <source>
        <dbReference type="Proteomes" id="UP000215185"/>
    </source>
</evidence>
<dbReference type="InterPro" id="IPR023591">
    <property type="entry name" value="Ribosomal_uS2_flav_dom_sf"/>
</dbReference>
<dbReference type="FunFam" id="1.10.287.610:FF:000001">
    <property type="entry name" value="30S ribosomal protein S2"/>
    <property type="match status" value="1"/>
</dbReference>
<dbReference type="NCBIfam" id="TIGR01011">
    <property type="entry name" value="rpsB_bact"/>
    <property type="match status" value="1"/>
</dbReference>
<dbReference type="CDD" id="cd01425">
    <property type="entry name" value="RPS2"/>
    <property type="match status" value="1"/>
</dbReference>
<proteinExistence type="inferred from homology"/>
<dbReference type="OrthoDB" id="9808036at2"/>
<organism evidence="6 7">
    <name type="scientific">Streptococcus merionis</name>
    <dbReference type="NCBI Taxonomy" id="400065"/>
    <lineage>
        <taxon>Bacteria</taxon>
        <taxon>Bacillati</taxon>
        <taxon>Bacillota</taxon>
        <taxon>Bacilli</taxon>
        <taxon>Lactobacillales</taxon>
        <taxon>Streptococcaceae</taxon>
        <taxon>Streptococcus</taxon>
    </lineage>
</organism>
<dbReference type="AlphaFoldDB" id="A0A239T0R5"/>
<reference evidence="6 7" key="1">
    <citation type="submission" date="2017-06" db="EMBL/GenBank/DDBJ databases">
        <authorList>
            <consortium name="Pathogen Informatics"/>
        </authorList>
    </citation>
    <scope>NUCLEOTIDE SEQUENCE [LARGE SCALE GENOMIC DNA]</scope>
    <source>
        <strain evidence="6 7">NCTC13788</strain>
    </source>
</reference>
<dbReference type="PROSITE" id="PS00962">
    <property type="entry name" value="RIBOSOMAL_S2_1"/>
    <property type="match status" value="1"/>
</dbReference>
<dbReference type="Proteomes" id="UP000215185">
    <property type="component" value="Chromosome 1"/>
</dbReference>
<name>A0A239T0R5_9STRE</name>
<dbReference type="HAMAP" id="MF_00291_B">
    <property type="entry name" value="Ribosomal_uS2_B"/>
    <property type="match status" value="1"/>
</dbReference>
<dbReference type="InterPro" id="IPR005706">
    <property type="entry name" value="Ribosomal_uS2_bac/mit/plastid"/>
</dbReference>
<dbReference type="Pfam" id="PF00318">
    <property type="entry name" value="Ribosomal_S2"/>
    <property type="match status" value="1"/>
</dbReference>
<comment type="similarity">
    <text evidence="1 5">Belongs to the universal ribosomal protein uS2 family.</text>
</comment>
<protein>
    <recommendedName>
        <fullName evidence="4 5">Small ribosomal subunit protein uS2</fullName>
    </recommendedName>
</protein>
<gene>
    <name evidence="5 6" type="primary">rpsB</name>
    <name evidence="6" type="ORF">SAMEA4412692_02196</name>
</gene>
<dbReference type="InterPro" id="IPR018130">
    <property type="entry name" value="Ribosomal_uS2_CS"/>
</dbReference>
<dbReference type="PANTHER" id="PTHR12534">
    <property type="entry name" value="30S RIBOSOMAL PROTEIN S2 PROKARYOTIC AND ORGANELLAR"/>
    <property type="match status" value="1"/>
</dbReference>
<evidence type="ECO:0000256" key="4">
    <source>
        <dbReference type="ARBA" id="ARBA00035256"/>
    </source>
</evidence>
<dbReference type="EMBL" id="LT906439">
    <property type="protein sequence ID" value="SNU91176.1"/>
    <property type="molecule type" value="Genomic_DNA"/>
</dbReference>
<dbReference type="SUPFAM" id="SSF52313">
    <property type="entry name" value="Ribosomal protein S2"/>
    <property type="match status" value="1"/>
</dbReference>
<dbReference type="InterPro" id="IPR001865">
    <property type="entry name" value="Ribosomal_uS2"/>
</dbReference>
<dbReference type="Gene3D" id="1.10.287.610">
    <property type="entry name" value="Helix hairpin bin"/>
    <property type="match status" value="1"/>
</dbReference>
<dbReference type="eggNOG" id="COG0052">
    <property type="taxonomic scope" value="Bacteria"/>
</dbReference>
<evidence type="ECO:0000313" key="6">
    <source>
        <dbReference type="EMBL" id="SNU91176.1"/>
    </source>
</evidence>
<dbReference type="GO" id="GO:0006412">
    <property type="term" value="P:translation"/>
    <property type="evidence" value="ECO:0007669"/>
    <property type="project" value="UniProtKB-UniRule"/>
</dbReference>
<keyword evidence="3 5" id="KW-0687">Ribonucleoprotein</keyword>
<dbReference type="RefSeq" id="WP_018374171.1">
    <property type="nucleotide sequence ID" value="NZ_CASUGH010000089.1"/>
</dbReference>
<sequence length="260" mass="29101">MAVISMKQLLEAGVHFGHQTRRWNPKMAKYIFTERNGIHVIDLQQTVKLADQAYDFVRDAAANDAIVLFVGTKKQASEAIKEEAERAGQYYINHRWLGGTLTNWDTIQKRIRRFKEIKEMEANGTFEVLPKKEVALLNKQMARLEKFLGGIEDMPRIPDVMYVVDPHKEQIAVKEAKKLGIPVVAMVDTNTDPDDIDVIIPSNDDAIRAVKLITAKMADAIIEGRQGEDSVAAVETELAESAGEVESIEEIVEVVEGSNN</sequence>
<evidence type="ECO:0000256" key="5">
    <source>
        <dbReference type="HAMAP-Rule" id="MF_00291"/>
    </source>
</evidence>
<dbReference type="GO" id="GO:0022627">
    <property type="term" value="C:cytosolic small ribosomal subunit"/>
    <property type="evidence" value="ECO:0007669"/>
    <property type="project" value="TreeGrafter"/>
</dbReference>